<keyword evidence="8" id="KW-1185">Reference proteome</keyword>
<dbReference type="InterPro" id="IPR001128">
    <property type="entry name" value="Cyt_P450"/>
</dbReference>
<dbReference type="Proteomes" id="UP000887116">
    <property type="component" value="Unassembled WGS sequence"/>
</dbReference>
<name>A0A8X6FZL3_TRICU</name>
<dbReference type="PANTHER" id="PTHR24302:SF15">
    <property type="entry name" value="FATTY-ACID PEROXYGENASE"/>
    <property type="match status" value="1"/>
</dbReference>
<evidence type="ECO:0000256" key="4">
    <source>
        <dbReference type="ARBA" id="ARBA00023002"/>
    </source>
</evidence>
<reference evidence="7" key="1">
    <citation type="submission" date="2020-07" db="EMBL/GenBank/DDBJ databases">
        <title>Multicomponent nature underlies the extraordinary mechanical properties of spider dragline silk.</title>
        <authorList>
            <person name="Kono N."/>
            <person name="Nakamura H."/>
            <person name="Mori M."/>
            <person name="Yoshida Y."/>
            <person name="Ohtoshi R."/>
            <person name="Malay A.D."/>
            <person name="Moran D.A.P."/>
            <person name="Tomita M."/>
            <person name="Numata K."/>
            <person name="Arakawa K."/>
        </authorList>
    </citation>
    <scope>NUCLEOTIDE SEQUENCE</scope>
</reference>
<protein>
    <submittedName>
        <fullName evidence="7">Cytochrome P450 3A28</fullName>
    </submittedName>
</protein>
<dbReference type="GO" id="GO:0016705">
    <property type="term" value="F:oxidoreductase activity, acting on paired donors, with incorporation or reduction of molecular oxygen"/>
    <property type="evidence" value="ECO:0007669"/>
    <property type="project" value="InterPro"/>
</dbReference>
<dbReference type="Pfam" id="PF00067">
    <property type="entry name" value="p450"/>
    <property type="match status" value="1"/>
</dbReference>
<dbReference type="SUPFAM" id="SSF48264">
    <property type="entry name" value="Cytochrome P450"/>
    <property type="match status" value="1"/>
</dbReference>
<comment type="similarity">
    <text evidence="1">Belongs to the cytochrome P450 family.</text>
</comment>
<accession>A0A8X6FZL3</accession>
<keyword evidence="2" id="KW-0349">Heme</keyword>
<evidence type="ECO:0000313" key="8">
    <source>
        <dbReference type="Proteomes" id="UP000887116"/>
    </source>
</evidence>
<dbReference type="EMBL" id="BMAO01033837">
    <property type="protein sequence ID" value="GFQ92142.1"/>
    <property type="molecule type" value="Genomic_DNA"/>
</dbReference>
<dbReference type="InterPro" id="IPR036396">
    <property type="entry name" value="Cyt_P450_sf"/>
</dbReference>
<sequence>MLKQVFIKDFHMFVNRPDMLLDIRPLNNTVTTIQGKRWKEVRTLLTPTFSSGKIKLMTSIVDKKVDVTVNEISKRAEKNEMFDIYQLVQGLT</sequence>
<dbReference type="Gene3D" id="1.10.630.10">
    <property type="entry name" value="Cytochrome P450"/>
    <property type="match status" value="1"/>
</dbReference>
<evidence type="ECO:0000256" key="5">
    <source>
        <dbReference type="ARBA" id="ARBA00023004"/>
    </source>
</evidence>
<evidence type="ECO:0000313" key="7">
    <source>
        <dbReference type="EMBL" id="GFQ92142.1"/>
    </source>
</evidence>
<dbReference type="PANTHER" id="PTHR24302">
    <property type="entry name" value="CYTOCHROME P450 FAMILY 3"/>
    <property type="match status" value="1"/>
</dbReference>
<dbReference type="GO" id="GO:0008395">
    <property type="term" value="F:steroid hydroxylase activity"/>
    <property type="evidence" value="ECO:0007669"/>
    <property type="project" value="TreeGrafter"/>
</dbReference>
<gene>
    <name evidence="7" type="primary">CYP3A28_1</name>
    <name evidence="7" type="ORF">TNCT_437121</name>
</gene>
<dbReference type="OrthoDB" id="6429238at2759"/>
<keyword evidence="4" id="KW-0560">Oxidoreductase</keyword>
<keyword evidence="3" id="KW-0479">Metal-binding</keyword>
<proteinExistence type="inferred from homology"/>
<comment type="caution">
    <text evidence="7">The sequence shown here is derived from an EMBL/GenBank/DDBJ whole genome shotgun (WGS) entry which is preliminary data.</text>
</comment>
<organism evidence="7 8">
    <name type="scientific">Trichonephila clavata</name>
    <name type="common">Joro spider</name>
    <name type="synonym">Nephila clavata</name>
    <dbReference type="NCBI Taxonomy" id="2740835"/>
    <lineage>
        <taxon>Eukaryota</taxon>
        <taxon>Metazoa</taxon>
        <taxon>Ecdysozoa</taxon>
        <taxon>Arthropoda</taxon>
        <taxon>Chelicerata</taxon>
        <taxon>Arachnida</taxon>
        <taxon>Araneae</taxon>
        <taxon>Araneomorphae</taxon>
        <taxon>Entelegynae</taxon>
        <taxon>Araneoidea</taxon>
        <taxon>Nephilidae</taxon>
        <taxon>Trichonephila</taxon>
    </lineage>
</organism>
<dbReference type="GO" id="GO:0020037">
    <property type="term" value="F:heme binding"/>
    <property type="evidence" value="ECO:0007669"/>
    <property type="project" value="InterPro"/>
</dbReference>
<keyword evidence="6" id="KW-0503">Monooxygenase</keyword>
<keyword evidence="5" id="KW-0408">Iron</keyword>
<dbReference type="GO" id="GO:0005506">
    <property type="term" value="F:iron ion binding"/>
    <property type="evidence" value="ECO:0007669"/>
    <property type="project" value="InterPro"/>
</dbReference>
<dbReference type="InterPro" id="IPR050705">
    <property type="entry name" value="Cytochrome_P450_3A"/>
</dbReference>
<evidence type="ECO:0000256" key="1">
    <source>
        <dbReference type="ARBA" id="ARBA00010617"/>
    </source>
</evidence>
<evidence type="ECO:0000256" key="3">
    <source>
        <dbReference type="ARBA" id="ARBA00022723"/>
    </source>
</evidence>
<evidence type="ECO:0000256" key="2">
    <source>
        <dbReference type="ARBA" id="ARBA00022617"/>
    </source>
</evidence>
<dbReference type="AlphaFoldDB" id="A0A8X6FZL3"/>
<evidence type="ECO:0000256" key="6">
    <source>
        <dbReference type="ARBA" id="ARBA00023033"/>
    </source>
</evidence>